<dbReference type="RefSeq" id="WP_099018000.1">
    <property type="nucleotide sequence ID" value="NZ_NIHB01000001.1"/>
</dbReference>
<dbReference type="PANTHER" id="PTHR33867:SF1">
    <property type="entry name" value="RIBOSOME MATURATION FACTOR RIMP"/>
    <property type="match status" value="1"/>
</dbReference>
<protein>
    <recommendedName>
        <fullName evidence="3">Ribosome maturation factor RimP</fullName>
    </recommendedName>
</protein>
<dbReference type="SUPFAM" id="SSF74942">
    <property type="entry name" value="YhbC-like, C-terminal domain"/>
    <property type="match status" value="1"/>
</dbReference>
<organism evidence="6 7">
    <name type="scientific">Marinicella litoralis</name>
    <dbReference type="NCBI Taxonomy" id="644220"/>
    <lineage>
        <taxon>Bacteria</taxon>
        <taxon>Pseudomonadati</taxon>
        <taxon>Pseudomonadota</taxon>
        <taxon>Gammaproteobacteria</taxon>
        <taxon>Lysobacterales</taxon>
        <taxon>Marinicellaceae</taxon>
        <taxon>Marinicella</taxon>
    </lineage>
</organism>
<comment type="subcellular location">
    <subcellularLocation>
        <location evidence="3">Cytoplasm</location>
    </subcellularLocation>
</comment>
<dbReference type="HAMAP" id="MF_01077">
    <property type="entry name" value="RimP"/>
    <property type="match status" value="1"/>
</dbReference>
<dbReference type="InterPro" id="IPR028998">
    <property type="entry name" value="RimP_C"/>
</dbReference>
<dbReference type="CDD" id="cd01734">
    <property type="entry name" value="YlxS_C"/>
    <property type="match status" value="1"/>
</dbReference>
<dbReference type="Pfam" id="PF02576">
    <property type="entry name" value="RimP_N"/>
    <property type="match status" value="1"/>
</dbReference>
<dbReference type="NCBIfam" id="NF000927">
    <property type="entry name" value="PRK00092.1-1"/>
    <property type="match status" value="1"/>
</dbReference>
<evidence type="ECO:0000313" key="7">
    <source>
        <dbReference type="Proteomes" id="UP000295724"/>
    </source>
</evidence>
<dbReference type="Gene3D" id="3.30.300.70">
    <property type="entry name" value="RimP-like superfamily, N-terminal"/>
    <property type="match status" value="1"/>
</dbReference>
<feature type="domain" description="Ribosome maturation factor RimP C-terminal" evidence="5">
    <location>
        <begin position="84"/>
        <end position="149"/>
    </location>
</feature>
<dbReference type="InterPro" id="IPR035956">
    <property type="entry name" value="RimP_N_sf"/>
</dbReference>
<name>A0A4R6XTR1_9GAMM</name>
<evidence type="ECO:0000259" key="4">
    <source>
        <dbReference type="Pfam" id="PF02576"/>
    </source>
</evidence>
<evidence type="ECO:0000256" key="2">
    <source>
        <dbReference type="ARBA" id="ARBA00022517"/>
    </source>
</evidence>
<dbReference type="AlphaFoldDB" id="A0A4R6XTR1"/>
<dbReference type="Proteomes" id="UP000295724">
    <property type="component" value="Unassembled WGS sequence"/>
</dbReference>
<dbReference type="FunFam" id="3.30.300.70:FF:000001">
    <property type="entry name" value="Ribosome maturation factor RimP"/>
    <property type="match status" value="1"/>
</dbReference>
<reference evidence="6 7" key="1">
    <citation type="submission" date="2019-03" db="EMBL/GenBank/DDBJ databases">
        <title>Genomic Encyclopedia of Type Strains, Phase IV (KMG-IV): sequencing the most valuable type-strain genomes for metagenomic binning, comparative biology and taxonomic classification.</title>
        <authorList>
            <person name="Goeker M."/>
        </authorList>
    </citation>
    <scope>NUCLEOTIDE SEQUENCE [LARGE SCALE GENOMIC DNA]</scope>
    <source>
        <strain evidence="6 7">DSM 25488</strain>
    </source>
</reference>
<comment type="caution">
    <text evidence="6">The sequence shown here is derived from an EMBL/GenBank/DDBJ whole genome shotgun (WGS) entry which is preliminary data.</text>
</comment>
<dbReference type="OrthoDB" id="9805006at2"/>
<dbReference type="InterPro" id="IPR003728">
    <property type="entry name" value="Ribosome_maturation_RimP"/>
</dbReference>
<dbReference type="InterPro" id="IPR036847">
    <property type="entry name" value="RimP_C_sf"/>
</dbReference>
<dbReference type="InterPro" id="IPR028989">
    <property type="entry name" value="RimP_N"/>
</dbReference>
<dbReference type="Gene3D" id="2.30.30.180">
    <property type="entry name" value="Ribosome maturation factor RimP, C-terminal domain"/>
    <property type="match status" value="1"/>
</dbReference>
<dbReference type="PANTHER" id="PTHR33867">
    <property type="entry name" value="RIBOSOME MATURATION FACTOR RIMP"/>
    <property type="match status" value="1"/>
</dbReference>
<keyword evidence="2 3" id="KW-0690">Ribosome biogenesis</keyword>
<accession>A0A4R6XTR1</accession>
<dbReference type="EMBL" id="SNZB01000001">
    <property type="protein sequence ID" value="TDR23352.1"/>
    <property type="molecule type" value="Genomic_DNA"/>
</dbReference>
<evidence type="ECO:0000259" key="5">
    <source>
        <dbReference type="Pfam" id="PF17384"/>
    </source>
</evidence>
<sequence>MKEKLLTELIAPVIEDMGFVFWGLEYLPQKNNAILRVYIEHADGITVNNCAECSREISGVLEVEDPITGAYVLEVSSPGMDRVLFNSTQFDRYKGEFVQIKLAQPVDGARNIKGEIKSVDGDKIIVANEVTEYEFEMGNVMKARLKPTFGGVKK</sequence>
<comment type="function">
    <text evidence="3">Required for maturation of 30S ribosomal subunits.</text>
</comment>
<dbReference type="SUPFAM" id="SSF75420">
    <property type="entry name" value="YhbC-like, N-terminal domain"/>
    <property type="match status" value="1"/>
</dbReference>
<gene>
    <name evidence="3" type="primary">rimP</name>
    <name evidence="6" type="ORF">C8D91_0212</name>
</gene>
<dbReference type="GO" id="GO:0005829">
    <property type="term" value="C:cytosol"/>
    <property type="evidence" value="ECO:0007669"/>
    <property type="project" value="TreeGrafter"/>
</dbReference>
<evidence type="ECO:0000256" key="3">
    <source>
        <dbReference type="HAMAP-Rule" id="MF_01077"/>
    </source>
</evidence>
<dbReference type="Pfam" id="PF17384">
    <property type="entry name" value="DUF150_C"/>
    <property type="match status" value="1"/>
</dbReference>
<evidence type="ECO:0000256" key="1">
    <source>
        <dbReference type="ARBA" id="ARBA00022490"/>
    </source>
</evidence>
<dbReference type="GO" id="GO:0000028">
    <property type="term" value="P:ribosomal small subunit assembly"/>
    <property type="evidence" value="ECO:0007669"/>
    <property type="project" value="TreeGrafter"/>
</dbReference>
<evidence type="ECO:0000313" key="6">
    <source>
        <dbReference type="EMBL" id="TDR23352.1"/>
    </source>
</evidence>
<keyword evidence="7" id="KW-1185">Reference proteome</keyword>
<feature type="domain" description="Ribosome maturation factor RimP N-terminal" evidence="4">
    <location>
        <begin position="9"/>
        <end position="81"/>
    </location>
</feature>
<proteinExistence type="inferred from homology"/>
<comment type="similarity">
    <text evidence="3">Belongs to the RimP family.</text>
</comment>
<dbReference type="GO" id="GO:0006412">
    <property type="term" value="P:translation"/>
    <property type="evidence" value="ECO:0007669"/>
    <property type="project" value="TreeGrafter"/>
</dbReference>
<keyword evidence="1 3" id="KW-0963">Cytoplasm</keyword>